<keyword evidence="2" id="KW-0597">Phosphoprotein</keyword>
<feature type="coiled-coil region" evidence="4">
    <location>
        <begin position="884"/>
        <end position="937"/>
    </location>
</feature>
<feature type="compositionally biased region" description="Polar residues" evidence="5">
    <location>
        <begin position="650"/>
        <end position="659"/>
    </location>
</feature>
<dbReference type="GO" id="GO:0006364">
    <property type="term" value="P:rRNA processing"/>
    <property type="evidence" value="ECO:0007669"/>
    <property type="project" value="InterPro"/>
</dbReference>
<dbReference type="AlphaFoldDB" id="A0A1A8VK37"/>
<feature type="compositionally biased region" description="Basic and acidic residues" evidence="5">
    <location>
        <begin position="209"/>
        <end position="228"/>
    </location>
</feature>
<evidence type="ECO:0000313" key="7">
    <source>
        <dbReference type="Proteomes" id="UP000078560"/>
    </source>
</evidence>
<reference evidence="7" key="1">
    <citation type="submission" date="2016-05" db="EMBL/GenBank/DDBJ databases">
        <authorList>
            <person name="Naeem Raeece"/>
        </authorList>
    </citation>
    <scope>NUCLEOTIDE SEQUENCE [LARGE SCALE GENOMIC DNA]</scope>
</reference>
<feature type="compositionally biased region" description="Basic residues" evidence="5">
    <location>
        <begin position="120"/>
        <end position="135"/>
    </location>
</feature>
<feature type="compositionally biased region" description="Basic and acidic residues" evidence="5">
    <location>
        <begin position="660"/>
        <end position="671"/>
    </location>
</feature>
<evidence type="ECO:0000256" key="4">
    <source>
        <dbReference type="SAM" id="Coils"/>
    </source>
</evidence>
<dbReference type="GO" id="GO:0032040">
    <property type="term" value="C:small-subunit processome"/>
    <property type="evidence" value="ECO:0007669"/>
    <property type="project" value="InterPro"/>
</dbReference>
<dbReference type="EMBL" id="FLQU01000020">
    <property type="protein sequence ID" value="SBS79958.1"/>
    <property type="molecule type" value="Genomic_DNA"/>
</dbReference>
<evidence type="ECO:0000256" key="2">
    <source>
        <dbReference type="ARBA" id="ARBA00022553"/>
    </source>
</evidence>
<proteinExistence type="predicted"/>
<feature type="region of interest" description="Disordered" evidence="5">
    <location>
        <begin position="100"/>
        <end position="267"/>
    </location>
</feature>
<feature type="region of interest" description="Disordered" evidence="5">
    <location>
        <begin position="647"/>
        <end position="671"/>
    </location>
</feature>
<dbReference type="Pfam" id="PF04615">
    <property type="entry name" value="Utp14"/>
    <property type="match status" value="1"/>
</dbReference>
<feature type="compositionally biased region" description="Polar residues" evidence="5">
    <location>
        <begin position="150"/>
        <end position="161"/>
    </location>
</feature>
<evidence type="ECO:0000313" key="6">
    <source>
        <dbReference type="EMBL" id="SBS79958.1"/>
    </source>
</evidence>
<sequence length="1028" mass="120516">MIKRSLSNRGPLYQWIFPWNLLIFALDMEFTSGILQLYVACEIEPSSSWENWGKVNSVGKDPMGNNEDVVVAYDITRGGTKKKGNDAVKPGSFRSVTKLKKEKKNKGRGKEVFRNGEKHDKKKKLSDKMTKKQKKSSSSSSCCLEDGNCLRSNSSNPSYGSKGTKKKANVNGETSKKKIRKEGKRNKRKKETRMVVKITPNETSSIGRSKTDSSGREEEYPKQQGERRKVLKKVYQRGSESEEEREEKNPFDDIGVSDNEGGKEYDPENFIQFLRNYKEEENKKENIYDENEENDTLYKYLPQKDDVYKVKKPDEKVDIDDILDLEEDDILKEKIYSDLYILKRIGGGDDKETHKRMSVLEEDKMNSHLMYIKNIEYMKRMNWSFNNIQNSWQVTFGNNTEKNITSDEFLNKNLLRRKFLREKDTPKGDTLPVQENSCEEVTVCSTSPEGEVISAYAFEEEMKQNLEKSKMLLVSDDILKSEKDRKKDHFKKIAQLKAMLVKERRKHNLRKHIKSKAYRRYIRIKERKEDDKIWDQLHLLNPDIAKNISIYEQEYAKKRNLRNNVKKRKTMKLLNRYKNDELKKEIMKTFRRDKEDKNILRKILEKTIIGQDVLHERTSSLNSTNVSNNNIHLYNDKDEPYNEKGIMTYDNDSTQGNDSNSDRGDINEWEGKKKLRKEMEKRNLMRFSFVKNAEERKKNDAIGKQRKELLHKLEEMKKGTTDHDPLLDSSDDETNAHDSAYLAELTNEVPIPTQKEITRARKQLKDDTDLANRLRRAAVLDTQKGTGEPVDEAEKKAQEEEATVVAEDAAEEIEEIEKCPKEPLDRSLYQPTREEPTATVTDIREIDLLDGEEVLKPYEEKLKIYNFENNTYENYVQPNEVIDNREEEEELLQLSDSERVKEEELNMKDWCNYNTLLERERNRLEKEKKIIEKKKNIPLHTINILGKKDKKFEVYYVDKVPYPYDKSEYEKTLNINLNKEMNDMGAFKKLVTPHMTNKIGNIVAPLPRNPLEIASLLTLRRRKSQAKL</sequence>
<accession>A0A1A8VK37</accession>
<evidence type="ECO:0000256" key="3">
    <source>
        <dbReference type="ARBA" id="ARBA00023242"/>
    </source>
</evidence>
<gene>
    <name evidence="6" type="ORF">POVCU2_0001480</name>
</gene>
<comment type="subcellular location">
    <subcellularLocation>
        <location evidence="1">Nucleus</location>
        <location evidence="1">Nucleolus</location>
    </subcellularLocation>
</comment>
<dbReference type="Proteomes" id="UP000078560">
    <property type="component" value="Unassembled WGS sequence"/>
</dbReference>
<name>A0A1A8VK37_PLAOA</name>
<evidence type="ECO:0000256" key="5">
    <source>
        <dbReference type="SAM" id="MobiDB-lite"/>
    </source>
</evidence>
<organism evidence="6 7">
    <name type="scientific">Plasmodium ovale curtisi</name>
    <dbReference type="NCBI Taxonomy" id="864141"/>
    <lineage>
        <taxon>Eukaryota</taxon>
        <taxon>Sar</taxon>
        <taxon>Alveolata</taxon>
        <taxon>Apicomplexa</taxon>
        <taxon>Aconoidasida</taxon>
        <taxon>Haemosporida</taxon>
        <taxon>Plasmodiidae</taxon>
        <taxon>Plasmodium</taxon>
        <taxon>Plasmodium (Plasmodium)</taxon>
    </lineage>
</organism>
<dbReference type="PANTHER" id="PTHR14150:SF12">
    <property type="entry name" value="U3 SMALL NUCLEOLAR RNA-ASSOCIATED PROTEIN 14 HOMOLOG A"/>
    <property type="match status" value="1"/>
</dbReference>
<feature type="compositionally biased region" description="Basic residues" evidence="5">
    <location>
        <begin position="177"/>
        <end position="191"/>
    </location>
</feature>
<protein>
    <submittedName>
        <fullName evidence="6">U3 small nucleolar RNA-associated protein 14, putative (UTP14)</fullName>
    </submittedName>
</protein>
<evidence type="ECO:0000256" key="1">
    <source>
        <dbReference type="ARBA" id="ARBA00004604"/>
    </source>
</evidence>
<keyword evidence="4" id="KW-0175">Coiled coil</keyword>
<feature type="compositionally biased region" description="Basic and acidic residues" evidence="5">
    <location>
        <begin position="108"/>
        <end position="119"/>
    </location>
</feature>
<keyword evidence="3" id="KW-0539">Nucleus</keyword>
<dbReference type="PANTHER" id="PTHR14150">
    <property type="entry name" value="U3 SMALL NUCLEOLAR RNA-ASSOCIATED PROTEIN 14"/>
    <property type="match status" value="1"/>
</dbReference>
<dbReference type="InterPro" id="IPR006709">
    <property type="entry name" value="SSU_processome_Utp14"/>
</dbReference>